<sequence>MSFQTPAQYTYNIDVTQNMYRVQLIPKKRTRRRLLKKPLCSQCRKESHHILECPEVKLLDEKCTMLMRSLTLEQMEEVQEIINKNFSRPPNDEQLPKVLEFVLEVVENIIRNDNEEKEKEIEYIPSFPKVFL</sequence>
<proteinExistence type="predicted"/>
<evidence type="ECO:0000313" key="2">
    <source>
        <dbReference type="Proteomes" id="UP000266673"/>
    </source>
</evidence>
<dbReference type="OrthoDB" id="2461444at2759"/>
<protein>
    <submittedName>
        <fullName evidence="1">Uncharacterized protein</fullName>
    </submittedName>
</protein>
<reference evidence="1 2" key="1">
    <citation type="submission" date="2018-06" db="EMBL/GenBank/DDBJ databases">
        <title>Comparative genomics reveals the genomic features of Rhizophagus irregularis, R. cerebriforme, R. diaphanum and Gigaspora rosea, and their symbiotic lifestyle signature.</title>
        <authorList>
            <person name="Morin E."/>
            <person name="San Clemente H."/>
            <person name="Chen E.C.H."/>
            <person name="De La Providencia I."/>
            <person name="Hainaut M."/>
            <person name="Kuo A."/>
            <person name="Kohler A."/>
            <person name="Murat C."/>
            <person name="Tang N."/>
            <person name="Roy S."/>
            <person name="Loubradou J."/>
            <person name="Henrissat B."/>
            <person name="Grigoriev I.V."/>
            <person name="Corradi N."/>
            <person name="Roux C."/>
            <person name="Martin F.M."/>
        </authorList>
    </citation>
    <scope>NUCLEOTIDE SEQUENCE [LARGE SCALE GENOMIC DNA]</scope>
    <source>
        <strain evidence="1 2">DAOM 194757</strain>
    </source>
</reference>
<dbReference type="Proteomes" id="UP000266673">
    <property type="component" value="Unassembled WGS sequence"/>
</dbReference>
<accession>A0A397V338</accession>
<organism evidence="1 2">
    <name type="scientific">Gigaspora rosea</name>
    <dbReference type="NCBI Taxonomy" id="44941"/>
    <lineage>
        <taxon>Eukaryota</taxon>
        <taxon>Fungi</taxon>
        <taxon>Fungi incertae sedis</taxon>
        <taxon>Mucoromycota</taxon>
        <taxon>Glomeromycotina</taxon>
        <taxon>Glomeromycetes</taxon>
        <taxon>Diversisporales</taxon>
        <taxon>Gigasporaceae</taxon>
        <taxon>Gigaspora</taxon>
    </lineage>
</organism>
<dbReference type="EMBL" id="QKWP01000841">
    <property type="protein sequence ID" value="RIB14343.1"/>
    <property type="molecule type" value="Genomic_DNA"/>
</dbReference>
<keyword evidence="2" id="KW-1185">Reference proteome</keyword>
<evidence type="ECO:0000313" key="1">
    <source>
        <dbReference type="EMBL" id="RIB14343.1"/>
    </source>
</evidence>
<comment type="caution">
    <text evidence="1">The sequence shown here is derived from an EMBL/GenBank/DDBJ whole genome shotgun (WGS) entry which is preliminary data.</text>
</comment>
<gene>
    <name evidence="1" type="ORF">C2G38_2040284</name>
</gene>
<name>A0A397V338_9GLOM</name>
<dbReference type="AlphaFoldDB" id="A0A397V338"/>